<sequence>MRVVAILVLSLSLGGCLTGEQLIAERNAKDDQKCQSYGARPGTDSYVNCRAQLDSARTTARAIDGATPAQTTVVVRSSDVPTPMPSTVPGQRCTSRGSFC</sequence>
<reference evidence="3" key="1">
    <citation type="submission" date="2019-10" db="EMBL/GenBank/DDBJ databases">
        <title>Complete Genome Sequence of Bradyrhizobium betae type strain PL7HG1T.</title>
        <authorList>
            <person name="Bromfield E.S.P."/>
            <person name="Cloutier S."/>
        </authorList>
    </citation>
    <scope>NUCLEOTIDE SEQUENCE [LARGE SCALE GENOMIC DNA]</scope>
    <source>
        <strain evidence="3">PL7HG1</strain>
    </source>
</reference>
<dbReference type="AlphaFoldDB" id="A0A5P6PEE7"/>
<evidence type="ECO:0000256" key="1">
    <source>
        <dbReference type="SAM" id="MobiDB-lite"/>
    </source>
</evidence>
<evidence type="ECO:0000313" key="2">
    <source>
        <dbReference type="EMBL" id="QFI76670.1"/>
    </source>
</evidence>
<dbReference type="PROSITE" id="PS51257">
    <property type="entry name" value="PROKAR_LIPOPROTEIN"/>
    <property type="match status" value="1"/>
</dbReference>
<feature type="compositionally biased region" description="Polar residues" evidence="1">
    <location>
        <begin position="88"/>
        <end position="100"/>
    </location>
</feature>
<organism evidence="2 3">
    <name type="scientific">Bradyrhizobium betae</name>
    <dbReference type="NCBI Taxonomy" id="244734"/>
    <lineage>
        <taxon>Bacteria</taxon>
        <taxon>Pseudomonadati</taxon>
        <taxon>Pseudomonadota</taxon>
        <taxon>Alphaproteobacteria</taxon>
        <taxon>Hyphomicrobiales</taxon>
        <taxon>Nitrobacteraceae</taxon>
        <taxon>Bradyrhizobium</taxon>
    </lineage>
</organism>
<evidence type="ECO:0000313" key="3">
    <source>
        <dbReference type="Proteomes" id="UP000325641"/>
    </source>
</evidence>
<feature type="region of interest" description="Disordered" evidence="1">
    <location>
        <begin position="78"/>
        <end position="100"/>
    </location>
</feature>
<proteinExistence type="predicted"/>
<accession>A0A5P6PEE7</accession>
<dbReference type="KEGG" id="bbet:F8237_32290"/>
<protein>
    <recommendedName>
        <fullName evidence="4">Lipoprotein</fullName>
    </recommendedName>
</protein>
<evidence type="ECO:0008006" key="4">
    <source>
        <dbReference type="Google" id="ProtNLM"/>
    </source>
</evidence>
<dbReference type="EMBL" id="CP044543">
    <property type="protein sequence ID" value="QFI76670.1"/>
    <property type="molecule type" value="Genomic_DNA"/>
</dbReference>
<dbReference type="Proteomes" id="UP000325641">
    <property type="component" value="Chromosome"/>
</dbReference>
<name>A0A5P6PEE7_9BRAD</name>
<gene>
    <name evidence="2" type="ORF">F8237_32290</name>
</gene>